<accession>A0A0G3EQP0</accession>
<dbReference type="Pfam" id="PF00583">
    <property type="entry name" value="Acetyltransf_1"/>
    <property type="match status" value="1"/>
</dbReference>
<evidence type="ECO:0000313" key="2">
    <source>
        <dbReference type="EMBL" id="AKJ67637.1"/>
    </source>
</evidence>
<dbReference type="RefSeq" id="WP_047213297.1">
    <property type="nucleotide sequence ID" value="NZ_CP011568.3"/>
</dbReference>
<feature type="domain" description="N-acetyltransferase" evidence="1">
    <location>
        <begin position="2"/>
        <end position="155"/>
    </location>
</feature>
<sequence length="162" mass="17988">MTDIRSAVFPEHLAVVQAIFREYADSLDIDLCFQNFEEELAGLPGKYAEPQGRVLLAWQDHQVVGCVAMRPLDATTCEMKRLFVRPAGRGQRLGQRLAEAICRSAKQAGYTRILLDTLPTMQAALRIYESLGFKEIPPYTFNPIEGAKYMALDFATCPGGGT</sequence>
<dbReference type="PANTHER" id="PTHR43305">
    <property type="entry name" value="FAMILY N-ACETYLTRANSFERASE, PUTATIVE (AFU_ORTHOLOGUE AFUA_2G01380)-RELATED"/>
    <property type="match status" value="1"/>
</dbReference>
<keyword evidence="2" id="KW-0808">Transferase</keyword>
<keyword evidence="3" id="KW-1185">Reference proteome</keyword>
<dbReference type="STRING" id="445709.ABW99_04745"/>
<dbReference type="PATRIC" id="fig|445709.3.peg.1017"/>
<dbReference type="PANTHER" id="PTHR43305:SF1">
    <property type="entry name" value="FAMILY N-ACETYLTRANSFERASE, PUTATIVE (AFU_ORTHOLOGUE AFUA_2G01380)-RELATED"/>
    <property type="match status" value="1"/>
</dbReference>
<dbReference type="PROSITE" id="PS51186">
    <property type="entry name" value="GNAT"/>
    <property type="match status" value="1"/>
</dbReference>
<dbReference type="AlphaFoldDB" id="A0A0G3EQP0"/>
<dbReference type="GO" id="GO:0016747">
    <property type="term" value="F:acyltransferase activity, transferring groups other than amino-acyl groups"/>
    <property type="evidence" value="ECO:0007669"/>
    <property type="project" value="InterPro"/>
</dbReference>
<name>A0A0G3EQP0_9BURK</name>
<dbReference type="Gene3D" id="3.40.630.30">
    <property type="match status" value="1"/>
</dbReference>
<dbReference type="InterPro" id="IPR016181">
    <property type="entry name" value="Acyl_CoA_acyltransferase"/>
</dbReference>
<gene>
    <name evidence="2" type="ORF">ABW99_04745</name>
</gene>
<protein>
    <submittedName>
        <fullName evidence="2">Acetyltransferase</fullName>
    </submittedName>
</protein>
<organism evidence="2 3">
    <name type="scientific">Pandoraea thiooxydans</name>
    <dbReference type="NCBI Taxonomy" id="445709"/>
    <lineage>
        <taxon>Bacteria</taxon>
        <taxon>Pseudomonadati</taxon>
        <taxon>Pseudomonadota</taxon>
        <taxon>Betaproteobacteria</taxon>
        <taxon>Burkholderiales</taxon>
        <taxon>Burkholderiaceae</taxon>
        <taxon>Pandoraea</taxon>
    </lineage>
</organism>
<dbReference type="OrthoDB" id="70840at2"/>
<dbReference type="SUPFAM" id="SSF55729">
    <property type="entry name" value="Acyl-CoA N-acyltransferases (Nat)"/>
    <property type="match status" value="1"/>
</dbReference>
<dbReference type="Proteomes" id="UP000036700">
    <property type="component" value="Chromosome"/>
</dbReference>
<evidence type="ECO:0000259" key="1">
    <source>
        <dbReference type="PROSITE" id="PS51186"/>
    </source>
</evidence>
<dbReference type="CDD" id="cd04301">
    <property type="entry name" value="NAT_SF"/>
    <property type="match status" value="1"/>
</dbReference>
<dbReference type="KEGG" id="ptx:ABW99_04745"/>
<reference evidence="3" key="1">
    <citation type="submission" date="2015-06" db="EMBL/GenBank/DDBJ databases">
        <authorList>
            <person name="Lim Y.L."/>
            <person name="Ee R."/>
            <person name="Yong D."/>
            <person name="How K.Y."/>
            <person name="Yin W.F."/>
            <person name="Chan K.G."/>
        </authorList>
    </citation>
    <scope>NUCLEOTIDE SEQUENCE [LARGE SCALE GENOMIC DNA]</scope>
    <source>
        <strain evidence="3">DSM 25325</strain>
    </source>
</reference>
<dbReference type="InterPro" id="IPR000182">
    <property type="entry name" value="GNAT_dom"/>
</dbReference>
<dbReference type="InterPro" id="IPR052777">
    <property type="entry name" value="Acetyltransferase_Enz"/>
</dbReference>
<proteinExistence type="predicted"/>
<evidence type="ECO:0000313" key="3">
    <source>
        <dbReference type="Proteomes" id="UP000036700"/>
    </source>
</evidence>
<dbReference type="EMBL" id="CP011568">
    <property type="protein sequence ID" value="AKJ67637.1"/>
    <property type="molecule type" value="Genomic_DNA"/>
</dbReference>